<sequence length="384" mass="41155">MSMPRVCISCEGLSVGVESDGWDSFHTYASVAYEPYFRVAENAGKNSDALVRLHLVPAQEVEARRAEVTRAGLLRPVPIEIHRSLLIDQPRPGGVRNAVDRTGRFVYRSDPGRRQVDLWAADPEALLLEGVRVVRTVLVSLLVQERNCVPVHASCVAVDGKAVVFAGSSGSGKTTLALAAMQRLGGLFITNDLVMLRATDDSEASVGHTAVKAFGIPLPVRMAAGTLRGLGLLRHLDPYQEVFPFVAASDWRERERKIEVGSRRVASWFGTTPLPSAGLACLVWPRLTAGDRAGLAVVPAQEVPGRLHAEAPIFDPAWPVWTGFGYPAPLPLPPAALRLVEECGKIDAVQLRGGRDVDAAIDVLGNFLSDGTVVRSGSAGPEVA</sequence>
<dbReference type="Gene3D" id="3.40.50.300">
    <property type="entry name" value="P-loop containing nucleotide triphosphate hydrolases"/>
    <property type="match status" value="1"/>
</dbReference>
<dbReference type="EMBL" id="JACHNE010000001">
    <property type="protein sequence ID" value="MBB5792930.1"/>
    <property type="molecule type" value="Genomic_DNA"/>
</dbReference>
<accession>A0A7W9GZK8</accession>
<dbReference type="RefSeq" id="WP_184980846.1">
    <property type="nucleotide sequence ID" value="NZ_JACHNE010000001.1"/>
</dbReference>
<evidence type="ECO:0000313" key="1">
    <source>
        <dbReference type="EMBL" id="MBB5792930.1"/>
    </source>
</evidence>
<comment type="caution">
    <text evidence="1">The sequence shown here is derived from an EMBL/GenBank/DDBJ whole genome shotgun (WGS) entry which is preliminary data.</text>
</comment>
<proteinExistence type="predicted"/>
<name>A0A7W9GZK8_9ACTN</name>
<gene>
    <name evidence="1" type="ORF">HDA41_000894</name>
</gene>
<organism evidence="1 2">
    <name type="scientific">Streptomyces caelestis</name>
    <dbReference type="NCBI Taxonomy" id="36816"/>
    <lineage>
        <taxon>Bacteria</taxon>
        <taxon>Bacillati</taxon>
        <taxon>Actinomycetota</taxon>
        <taxon>Actinomycetes</taxon>
        <taxon>Kitasatosporales</taxon>
        <taxon>Streptomycetaceae</taxon>
        <taxon>Streptomyces</taxon>
    </lineage>
</organism>
<keyword evidence="2" id="KW-1185">Reference proteome</keyword>
<reference evidence="1 2" key="1">
    <citation type="submission" date="2020-08" db="EMBL/GenBank/DDBJ databases">
        <title>Sequencing the genomes of 1000 actinobacteria strains.</title>
        <authorList>
            <person name="Klenk H.-P."/>
        </authorList>
    </citation>
    <scope>NUCLEOTIDE SEQUENCE [LARGE SCALE GENOMIC DNA]</scope>
    <source>
        <strain evidence="1 2">DSM 40084</strain>
    </source>
</reference>
<dbReference type="SUPFAM" id="SSF53795">
    <property type="entry name" value="PEP carboxykinase-like"/>
    <property type="match status" value="1"/>
</dbReference>
<evidence type="ECO:0008006" key="3">
    <source>
        <dbReference type="Google" id="ProtNLM"/>
    </source>
</evidence>
<evidence type="ECO:0000313" key="2">
    <source>
        <dbReference type="Proteomes" id="UP000590647"/>
    </source>
</evidence>
<dbReference type="AlphaFoldDB" id="A0A7W9GZK8"/>
<protein>
    <recommendedName>
        <fullName evidence="3">Serine kinase</fullName>
    </recommendedName>
</protein>
<dbReference type="Proteomes" id="UP000590647">
    <property type="component" value="Unassembled WGS sequence"/>
</dbReference>
<dbReference type="InterPro" id="IPR027417">
    <property type="entry name" value="P-loop_NTPase"/>
</dbReference>